<organism evidence="4 5">
    <name type="scientific">Eimeria brunetti</name>
    <dbReference type="NCBI Taxonomy" id="51314"/>
    <lineage>
        <taxon>Eukaryota</taxon>
        <taxon>Sar</taxon>
        <taxon>Alveolata</taxon>
        <taxon>Apicomplexa</taxon>
        <taxon>Conoidasida</taxon>
        <taxon>Coccidia</taxon>
        <taxon>Eucoccidiorida</taxon>
        <taxon>Eimeriorina</taxon>
        <taxon>Eimeriidae</taxon>
        <taxon>Eimeria</taxon>
    </lineage>
</organism>
<dbReference type="PANTHER" id="PTHR11347">
    <property type="entry name" value="CYCLIC NUCLEOTIDE PHOSPHODIESTERASE"/>
    <property type="match status" value="1"/>
</dbReference>
<sequence length="116" mass="13122">MLTKYLWCLTYADEICLVVGSLAHDLGHPGLTNQYLINVRSALAITYNDISVLENYHAACCFRTAAAADANVFARLDPNIFRYIRQHTIGLILATDMKQHFDFISHLRGFLWIGGF</sequence>
<reference evidence="4" key="1">
    <citation type="submission" date="2013-10" db="EMBL/GenBank/DDBJ databases">
        <title>Genomic analysis of the causative agents of coccidiosis in chickens.</title>
        <authorList>
            <person name="Reid A.J."/>
            <person name="Blake D."/>
            <person name="Billington K."/>
            <person name="Browne H."/>
            <person name="Dunn M."/>
            <person name="Hung S."/>
            <person name="Kawahara F."/>
            <person name="Miranda-Saavedra D."/>
            <person name="Mourier T."/>
            <person name="Nagra H."/>
            <person name="Otto T.D."/>
            <person name="Rawlings N."/>
            <person name="Sanchez A."/>
            <person name="Sanders M."/>
            <person name="Subramaniam C."/>
            <person name="Tay Y."/>
            <person name="Dear P."/>
            <person name="Doerig C."/>
            <person name="Gruber A."/>
            <person name="Parkinson J."/>
            <person name="Shirley M."/>
            <person name="Wan K.L."/>
            <person name="Berriman M."/>
            <person name="Tomley F."/>
            <person name="Pain A."/>
        </authorList>
    </citation>
    <scope>NUCLEOTIDE SEQUENCE [LARGE SCALE GENOMIC DNA]</scope>
    <source>
        <strain evidence="4">Houghton</strain>
    </source>
</reference>
<protein>
    <submittedName>
        <fullName evidence="4">cAMP-specific 3',5'-cyclic phosphodiesterase, putative</fullName>
    </submittedName>
</protein>
<dbReference type="GO" id="GO:0046872">
    <property type="term" value="F:metal ion binding"/>
    <property type="evidence" value="ECO:0007669"/>
    <property type="project" value="UniProtKB-KW"/>
</dbReference>
<keyword evidence="5" id="KW-1185">Reference proteome</keyword>
<evidence type="ECO:0000313" key="4">
    <source>
        <dbReference type="EMBL" id="CDJ49012.1"/>
    </source>
</evidence>
<dbReference type="SUPFAM" id="SSF109604">
    <property type="entry name" value="HD-domain/PDEase-like"/>
    <property type="match status" value="1"/>
</dbReference>
<dbReference type="GO" id="GO:0004114">
    <property type="term" value="F:3',5'-cyclic-nucleotide phosphodiesterase activity"/>
    <property type="evidence" value="ECO:0007669"/>
    <property type="project" value="InterPro"/>
</dbReference>
<evidence type="ECO:0000259" key="3">
    <source>
        <dbReference type="PROSITE" id="PS51845"/>
    </source>
</evidence>
<dbReference type="GO" id="GO:0007165">
    <property type="term" value="P:signal transduction"/>
    <property type="evidence" value="ECO:0007669"/>
    <property type="project" value="InterPro"/>
</dbReference>
<dbReference type="InterPro" id="IPR023174">
    <property type="entry name" value="PDEase_CS"/>
</dbReference>
<evidence type="ECO:0000256" key="2">
    <source>
        <dbReference type="ARBA" id="ARBA00022801"/>
    </source>
</evidence>
<keyword evidence="2" id="KW-0378">Hydrolase</keyword>
<evidence type="ECO:0000313" key="5">
    <source>
        <dbReference type="Proteomes" id="UP000030750"/>
    </source>
</evidence>
<dbReference type="Pfam" id="PF00233">
    <property type="entry name" value="PDEase_I"/>
    <property type="match status" value="1"/>
</dbReference>
<proteinExistence type="predicted"/>
<dbReference type="EMBL" id="HG711425">
    <property type="protein sequence ID" value="CDJ49012.1"/>
    <property type="molecule type" value="Genomic_DNA"/>
</dbReference>
<name>U6LF63_9EIME</name>
<keyword evidence="1" id="KW-0479">Metal-binding</keyword>
<dbReference type="VEuPathDB" id="ToxoDB:EBH_0081620"/>
<dbReference type="AlphaFoldDB" id="U6LF63"/>
<accession>U6LF63</accession>
<dbReference type="InterPro" id="IPR002073">
    <property type="entry name" value="PDEase_catalytic_dom"/>
</dbReference>
<dbReference type="Gene3D" id="1.10.1300.10">
    <property type="entry name" value="3'5'-cyclic nucleotide phosphodiesterase, catalytic domain"/>
    <property type="match status" value="1"/>
</dbReference>
<dbReference type="OrthoDB" id="330125at2759"/>
<dbReference type="PROSITE" id="PS51845">
    <property type="entry name" value="PDEASE_I_2"/>
    <property type="match status" value="1"/>
</dbReference>
<evidence type="ECO:0000256" key="1">
    <source>
        <dbReference type="ARBA" id="ARBA00022723"/>
    </source>
</evidence>
<dbReference type="PROSITE" id="PS00126">
    <property type="entry name" value="PDEASE_I_1"/>
    <property type="match status" value="1"/>
</dbReference>
<dbReference type="Proteomes" id="UP000030750">
    <property type="component" value="Unassembled WGS sequence"/>
</dbReference>
<reference evidence="4" key="2">
    <citation type="submission" date="2013-10" db="EMBL/GenBank/DDBJ databases">
        <authorList>
            <person name="Aslett M."/>
        </authorList>
    </citation>
    <scope>NUCLEOTIDE SEQUENCE [LARGE SCALE GENOMIC DNA]</scope>
    <source>
        <strain evidence="4">Houghton</strain>
    </source>
</reference>
<gene>
    <name evidence="4" type="ORF">EBH_0081620</name>
</gene>
<dbReference type="InterPro" id="IPR036971">
    <property type="entry name" value="PDEase_catalytic_dom_sf"/>
</dbReference>
<feature type="domain" description="PDEase" evidence="3">
    <location>
        <begin position="1"/>
        <end position="116"/>
    </location>
</feature>